<dbReference type="PANTHER" id="PTHR38788:SF3">
    <property type="entry name" value="CLR5 DOMAIN-CONTAINING PROTEIN"/>
    <property type="match status" value="1"/>
</dbReference>
<dbReference type="PANTHER" id="PTHR38788">
    <property type="entry name" value="CLR5 DOMAIN-CONTAINING PROTEIN"/>
    <property type="match status" value="1"/>
</dbReference>
<dbReference type="Proteomes" id="UP001243330">
    <property type="component" value="Unassembled WGS sequence"/>
</dbReference>
<dbReference type="Pfam" id="PF14420">
    <property type="entry name" value="Clr5"/>
    <property type="match status" value="1"/>
</dbReference>
<sequence length="490" mass="56932">MSLPTQTSDRQIPWEAMKEIIRGLYLVENRTLKDVIDVMKEKHGISATERMYKRRFKNWDWPKYNTKARRNPDKIIERFPGRARATCRRAHRRQLEFASSSSSRVPEPAVLRFFEICHVNRVAELKYVLFSNLRDLILGNSRLDSRWNERGKHTLLEPSEDRLSRHFRNAKHMHGTANDRQSWAIWRQSFRRLERFVEDQPIETYQAFFFDIPRKLSTEELLGTYFCHLHQLLQLKRENEPITHVAKAMHQLNTEAPLQISHIMEEMHDIAADCYVELRGEDDLTSVSTRMRAIRVRNVDRGSQACEQLISSCSNILQGTAQQFGEFSDEALFVALWQLGAASLFSTSERILELSNSIIIRLVSSNGGRHLSVWGLEDMQHYAWVNFNISKAYAERGQIEVSIIPLKESIKATGYVLVNAEDEALIERADTQLVSKYGKLEQRLRILGKVAEANKVNEYITKSTYLEEEEQNDLAENLDPILALPNSQER</sequence>
<name>A0AAD9A2F7_9PEZI</name>
<dbReference type="AlphaFoldDB" id="A0AAD9A2F7"/>
<gene>
    <name evidence="2" type="ORF">CCHR01_17480</name>
</gene>
<keyword evidence="3" id="KW-1185">Reference proteome</keyword>
<organism evidence="2 3">
    <name type="scientific">Colletotrichum chrysophilum</name>
    <dbReference type="NCBI Taxonomy" id="1836956"/>
    <lineage>
        <taxon>Eukaryota</taxon>
        <taxon>Fungi</taxon>
        <taxon>Dikarya</taxon>
        <taxon>Ascomycota</taxon>
        <taxon>Pezizomycotina</taxon>
        <taxon>Sordariomycetes</taxon>
        <taxon>Hypocreomycetidae</taxon>
        <taxon>Glomerellales</taxon>
        <taxon>Glomerellaceae</taxon>
        <taxon>Colletotrichum</taxon>
        <taxon>Colletotrichum gloeosporioides species complex</taxon>
    </lineage>
</organism>
<dbReference type="EMBL" id="JAQOWY010000616">
    <property type="protein sequence ID" value="KAK1839900.1"/>
    <property type="molecule type" value="Genomic_DNA"/>
</dbReference>
<evidence type="ECO:0000313" key="3">
    <source>
        <dbReference type="Proteomes" id="UP001243330"/>
    </source>
</evidence>
<dbReference type="InterPro" id="IPR025676">
    <property type="entry name" value="Clr5_dom"/>
</dbReference>
<reference evidence="2" key="1">
    <citation type="submission" date="2023-01" db="EMBL/GenBank/DDBJ databases">
        <title>Colletotrichum chrysophilum M932 genome sequence.</title>
        <authorList>
            <person name="Baroncelli R."/>
        </authorList>
    </citation>
    <scope>NUCLEOTIDE SEQUENCE</scope>
    <source>
        <strain evidence="2">M932</strain>
    </source>
</reference>
<evidence type="ECO:0000313" key="2">
    <source>
        <dbReference type="EMBL" id="KAK1839900.1"/>
    </source>
</evidence>
<protein>
    <recommendedName>
        <fullName evidence="1">Clr5 domain-containing protein</fullName>
    </recommendedName>
</protein>
<accession>A0AAD9A2F7</accession>
<feature type="domain" description="Clr5" evidence="1">
    <location>
        <begin position="13"/>
        <end position="63"/>
    </location>
</feature>
<proteinExistence type="predicted"/>
<comment type="caution">
    <text evidence="2">The sequence shown here is derived from an EMBL/GenBank/DDBJ whole genome shotgun (WGS) entry which is preliminary data.</text>
</comment>
<evidence type="ECO:0000259" key="1">
    <source>
        <dbReference type="Pfam" id="PF14420"/>
    </source>
</evidence>